<dbReference type="AlphaFoldDB" id="A0A7X6DUU8"/>
<dbReference type="PANTHER" id="PTHR34610:SF3">
    <property type="entry name" value="SSL7007 PROTEIN"/>
    <property type="match status" value="1"/>
</dbReference>
<organism evidence="2 3">
    <name type="scientific">Candidatus Manganitrophus noduliformans</name>
    <dbReference type="NCBI Taxonomy" id="2606439"/>
    <lineage>
        <taxon>Bacteria</taxon>
        <taxon>Pseudomonadati</taxon>
        <taxon>Nitrospirota</taxon>
        <taxon>Nitrospiria</taxon>
        <taxon>Candidatus Troglogloeales</taxon>
        <taxon>Candidatus Manganitrophaceae</taxon>
        <taxon>Candidatus Manganitrophus</taxon>
    </lineage>
</organism>
<gene>
    <name evidence="2" type="ORF">MNODULE_23075</name>
</gene>
<dbReference type="InterPro" id="IPR029060">
    <property type="entry name" value="PIN-like_dom_sf"/>
</dbReference>
<comment type="caution">
    <text evidence="2">The sequence shown here is derived from an EMBL/GenBank/DDBJ whole genome shotgun (WGS) entry which is preliminary data.</text>
</comment>
<reference evidence="2 3" key="1">
    <citation type="journal article" date="2020" name="Nature">
        <title>Bacterial chemolithoautotrophy via manganese oxidation.</title>
        <authorList>
            <person name="Yu H."/>
            <person name="Leadbetter J.R."/>
        </authorList>
    </citation>
    <scope>NUCLEOTIDE SEQUENCE [LARGE SCALE GENOMIC DNA]</scope>
    <source>
        <strain evidence="2 3">Mn-1</strain>
    </source>
</reference>
<dbReference type="Pfam" id="PF13470">
    <property type="entry name" value="PIN_3"/>
    <property type="match status" value="1"/>
</dbReference>
<sequence>MFFVSGVFFTGPPYQILKAWREGRVRLIVSPEILEEYERVGKILAEEFPSINLQPILDFVTIKAEIISAERLSERVSDDPDDDKFLACAISANSKIVISGDRHLLKVSGFRGIKVMKPRPFVDDYLT</sequence>
<dbReference type="NCBIfam" id="TIGR00305">
    <property type="entry name" value="putative toxin-antitoxin system toxin component, PIN family"/>
    <property type="match status" value="1"/>
</dbReference>
<evidence type="ECO:0000313" key="2">
    <source>
        <dbReference type="EMBL" id="NKE73642.1"/>
    </source>
</evidence>
<protein>
    <submittedName>
        <fullName evidence="2">Putative toxin-antitoxin system toxin component, PIN family</fullName>
    </submittedName>
</protein>
<dbReference type="EMBL" id="VTOW01000009">
    <property type="protein sequence ID" value="NKE73642.1"/>
    <property type="molecule type" value="Genomic_DNA"/>
</dbReference>
<dbReference type="InterPro" id="IPR002850">
    <property type="entry name" value="PIN_toxin-like"/>
</dbReference>
<dbReference type="PANTHER" id="PTHR34610">
    <property type="entry name" value="SSL7007 PROTEIN"/>
    <property type="match status" value="1"/>
</dbReference>
<dbReference type="Proteomes" id="UP000534783">
    <property type="component" value="Unassembled WGS sequence"/>
</dbReference>
<name>A0A7X6DUU8_9BACT</name>
<dbReference type="SMART" id="SM00670">
    <property type="entry name" value="PINc"/>
    <property type="match status" value="1"/>
</dbReference>
<dbReference type="InterPro" id="IPR002716">
    <property type="entry name" value="PIN_dom"/>
</dbReference>
<accession>A0A7X6DUU8</accession>
<evidence type="ECO:0000313" key="3">
    <source>
        <dbReference type="Proteomes" id="UP000534783"/>
    </source>
</evidence>
<dbReference type="RefSeq" id="WP_168063603.1">
    <property type="nucleotide sequence ID" value="NZ_VTOW01000009.1"/>
</dbReference>
<keyword evidence="3" id="KW-1185">Reference proteome</keyword>
<evidence type="ECO:0000259" key="1">
    <source>
        <dbReference type="SMART" id="SM00670"/>
    </source>
</evidence>
<dbReference type="SUPFAM" id="SSF88723">
    <property type="entry name" value="PIN domain-like"/>
    <property type="match status" value="1"/>
</dbReference>
<feature type="domain" description="PIN" evidence="1">
    <location>
        <begin position="1"/>
        <end position="106"/>
    </location>
</feature>
<proteinExistence type="predicted"/>